<protein>
    <recommendedName>
        <fullName evidence="1">SpaA-like prealbumin fold domain-containing protein</fullName>
    </recommendedName>
</protein>
<dbReference type="EMBL" id="VMYC01000299">
    <property type="protein sequence ID" value="TVX65618.1"/>
    <property type="molecule type" value="Genomic_DNA"/>
</dbReference>
<organism evidence="2 3">
    <name type="scientific">Streptococcus pneumoniae</name>
    <dbReference type="NCBI Taxonomy" id="1313"/>
    <lineage>
        <taxon>Bacteria</taxon>
        <taxon>Bacillati</taxon>
        <taxon>Bacillota</taxon>
        <taxon>Bacilli</taxon>
        <taxon>Lactobacillales</taxon>
        <taxon>Streptococcaceae</taxon>
        <taxon>Streptococcus</taxon>
    </lineage>
</organism>
<feature type="domain" description="SpaA-like prealbumin fold" evidence="1">
    <location>
        <begin position="125"/>
        <end position="176"/>
    </location>
</feature>
<evidence type="ECO:0000313" key="3">
    <source>
        <dbReference type="Proteomes" id="UP000315060"/>
    </source>
</evidence>
<dbReference type="AlphaFoldDB" id="A0A559GQS5"/>
<evidence type="ECO:0000313" key="2">
    <source>
        <dbReference type="EMBL" id="TVX65618.1"/>
    </source>
</evidence>
<proteinExistence type="predicted"/>
<dbReference type="Gene3D" id="2.60.40.10">
    <property type="entry name" value="Immunoglobulins"/>
    <property type="match status" value="1"/>
</dbReference>
<comment type="caution">
    <text evidence="2">The sequence shown here is derived from an EMBL/GenBank/DDBJ whole genome shotgun (WGS) entry which is preliminary data.</text>
</comment>
<sequence>AEFETTNTNSSALKHLGDEYEITTYPEVYKANSDKKALLTFVNGKRGFELLMPTNMGTKSFFLTYDTSSPADTSTISNSAQYLLDNQPQLIWEKYGGSTGTRTEATFNLKSVKSVGATVTADIAGKIKITKYDEADADVKLAGVVFEIREKTTNNLVDTVTTDKDGIALSKALSDG</sequence>
<evidence type="ECO:0000259" key="1">
    <source>
        <dbReference type="Pfam" id="PF17802"/>
    </source>
</evidence>
<feature type="non-terminal residue" evidence="2">
    <location>
        <position position="1"/>
    </location>
</feature>
<gene>
    <name evidence="2" type="ORF">AZJ28_11805</name>
</gene>
<dbReference type="InterPro" id="IPR041033">
    <property type="entry name" value="SpaA_PFL_dom_1"/>
</dbReference>
<reference evidence="2 3" key="1">
    <citation type="submission" date="2019-07" db="EMBL/GenBank/DDBJ databases">
        <authorList>
            <person name="Mohale T."/>
        </authorList>
    </citation>
    <scope>NUCLEOTIDE SEQUENCE [LARGE SCALE GENOMIC DNA]</scope>
    <source>
        <strain evidence="2 3">NTPn 59</strain>
    </source>
</reference>
<accession>A0A559GQS5</accession>
<name>A0A559GQS5_STREE</name>
<dbReference type="Pfam" id="PF17802">
    <property type="entry name" value="SpaA"/>
    <property type="match status" value="1"/>
</dbReference>
<dbReference type="Proteomes" id="UP000315060">
    <property type="component" value="Unassembled WGS sequence"/>
</dbReference>
<feature type="non-terminal residue" evidence="2">
    <location>
        <position position="176"/>
    </location>
</feature>
<dbReference type="InterPro" id="IPR013783">
    <property type="entry name" value="Ig-like_fold"/>
</dbReference>